<feature type="non-terminal residue" evidence="1">
    <location>
        <position position="1"/>
    </location>
</feature>
<dbReference type="Proteomes" id="UP000805193">
    <property type="component" value="Unassembled WGS sequence"/>
</dbReference>
<evidence type="ECO:0000313" key="2">
    <source>
        <dbReference type="Proteomes" id="UP000805193"/>
    </source>
</evidence>
<keyword evidence="2" id="KW-1185">Reference proteome</keyword>
<organism evidence="1 2">
    <name type="scientific">Ixodes persulcatus</name>
    <name type="common">Taiga tick</name>
    <dbReference type="NCBI Taxonomy" id="34615"/>
    <lineage>
        <taxon>Eukaryota</taxon>
        <taxon>Metazoa</taxon>
        <taxon>Ecdysozoa</taxon>
        <taxon>Arthropoda</taxon>
        <taxon>Chelicerata</taxon>
        <taxon>Arachnida</taxon>
        <taxon>Acari</taxon>
        <taxon>Parasitiformes</taxon>
        <taxon>Ixodida</taxon>
        <taxon>Ixodoidea</taxon>
        <taxon>Ixodidae</taxon>
        <taxon>Ixodinae</taxon>
        <taxon>Ixodes</taxon>
    </lineage>
</organism>
<comment type="caution">
    <text evidence="1">The sequence shown here is derived from an EMBL/GenBank/DDBJ whole genome shotgun (WGS) entry which is preliminary data.</text>
</comment>
<reference evidence="1 2" key="1">
    <citation type="journal article" date="2020" name="Cell">
        <title>Large-Scale Comparative Analyses of Tick Genomes Elucidate Their Genetic Diversity and Vector Capacities.</title>
        <authorList>
            <consortium name="Tick Genome and Microbiome Consortium (TIGMIC)"/>
            <person name="Jia N."/>
            <person name="Wang J."/>
            <person name="Shi W."/>
            <person name="Du L."/>
            <person name="Sun Y."/>
            <person name="Zhan W."/>
            <person name="Jiang J.F."/>
            <person name="Wang Q."/>
            <person name="Zhang B."/>
            <person name="Ji P."/>
            <person name="Bell-Sakyi L."/>
            <person name="Cui X.M."/>
            <person name="Yuan T.T."/>
            <person name="Jiang B.G."/>
            <person name="Yang W.F."/>
            <person name="Lam T.T."/>
            <person name="Chang Q.C."/>
            <person name="Ding S.J."/>
            <person name="Wang X.J."/>
            <person name="Zhu J.G."/>
            <person name="Ruan X.D."/>
            <person name="Zhao L."/>
            <person name="Wei J.T."/>
            <person name="Ye R.Z."/>
            <person name="Que T.C."/>
            <person name="Du C.H."/>
            <person name="Zhou Y.H."/>
            <person name="Cheng J.X."/>
            <person name="Dai P.F."/>
            <person name="Guo W.B."/>
            <person name="Han X.H."/>
            <person name="Huang E.J."/>
            <person name="Li L.F."/>
            <person name="Wei W."/>
            <person name="Gao Y.C."/>
            <person name="Liu J.Z."/>
            <person name="Shao H.Z."/>
            <person name="Wang X."/>
            <person name="Wang C.C."/>
            <person name="Yang T.C."/>
            <person name="Huo Q.B."/>
            <person name="Li W."/>
            <person name="Chen H.Y."/>
            <person name="Chen S.E."/>
            <person name="Zhou L.G."/>
            <person name="Ni X.B."/>
            <person name="Tian J.H."/>
            <person name="Sheng Y."/>
            <person name="Liu T."/>
            <person name="Pan Y.S."/>
            <person name="Xia L.Y."/>
            <person name="Li J."/>
            <person name="Zhao F."/>
            <person name="Cao W.C."/>
        </authorList>
    </citation>
    <scope>NUCLEOTIDE SEQUENCE [LARGE SCALE GENOMIC DNA]</scope>
    <source>
        <strain evidence="1">Iper-2018</strain>
    </source>
</reference>
<dbReference type="EMBL" id="JABSTQ010002511">
    <property type="protein sequence ID" value="KAG0444073.1"/>
    <property type="molecule type" value="Genomic_DNA"/>
</dbReference>
<evidence type="ECO:0000313" key="1">
    <source>
        <dbReference type="EMBL" id="KAG0444073.1"/>
    </source>
</evidence>
<accession>A0AC60R049</accession>
<protein>
    <submittedName>
        <fullName evidence="1">Uncharacterized protein</fullName>
    </submittedName>
</protein>
<name>A0AC60R049_IXOPE</name>
<sequence length="71" mass="7721">PGNVAALEDELSVKTHIAAMQKEFAKASPNVLNIADSMERTFAARQKWIAEECPSVAGIFEAYPALSEVKE</sequence>
<gene>
    <name evidence="1" type="ORF">HPB47_014205</name>
</gene>
<proteinExistence type="predicted"/>
<feature type="non-terminal residue" evidence="1">
    <location>
        <position position="71"/>
    </location>
</feature>